<reference evidence="2 3" key="1">
    <citation type="journal article" date="2015" name="Int. J. Syst. Evol. Microbiol.">
        <title>Revisiting Corynebacterium glyciniphilum (ex Kubota et al., 1972) sp. nov., nom. rev., isolated from putrefied banana.</title>
        <authorList>
            <person name="Al-Dilaimi A."/>
            <person name="Bednarz H."/>
            <person name="Lomker A."/>
            <person name="Niehaus K."/>
            <person name="Kalinowski J."/>
            <person name="Ruckert C."/>
        </authorList>
    </citation>
    <scope>NUCLEOTIDE SEQUENCE [LARGE SCALE GENOMIC DNA]</scope>
    <source>
        <strain evidence="2">AJ 3170</strain>
    </source>
</reference>
<evidence type="ECO:0000313" key="2">
    <source>
        <dbReference type="EMBL" id="AHW62838.1"/>
    </source>
</evidence>
<dbReference type="InterPro" id="IPR036188">
    <property type="entry name" value="FAD/NAD-bd_sf"/>
</dbReference>
<name>X5DIH0_9CORY</name>
<dbReference type="PANTHER" id="PTHR43539:SF89">
    <property type="entry name" value="NAD(P)-BINDING DOMAIN-CONTAINING PROTEIN"/>
    <property type="match status" value="1"/>
</dbReference>
<protein>
    <recommendedName>
        <fullName evidence="4">Thioredoxin reductase</fullName>
    </recommendedName>
</protein>
<dbReference type="PANTHER" id="PTHR43539">
    <property type="entry name" value="FLAVIN-BINDING MONOOXYGENASE-LIKE PROTEIN (AFU_ORTHOLOGUE AFUA_4G09220)"/>
    <property type="match status" value="1"/>
</dbReference>
<dbReference type="STRING" id="1404245.CGLY_01950"/>
<organism evidence="2 3">
    <name type="scientific">Corynebacterium glyciniphilum AJ 3170</name>
    <dbReference type="NCBI Taxonomy" id="1404245"/>
    <lineage>
        <taxon>Bacteria</taxon>
        <taxon>Bacillati</taxon>
        <taxon>Actinomycetota</taxon>
        <taxon>Actinomycetes</taxon>
        <taxon>Mycobacteriales</taxon>
        <taxon>Corynebacteriaceae</taxon>
        <taxon>Corynebacterium</taxon>
    </lineage>
</organism>
<dbReference type="RefSeq" id="WP_038545661.1">
    <property type="nucleotide sequence ID" value="NZ_CP006842.1"/>
</dbReference>
<dbReference type="SUPFAM" id="SSF51905">
    <property type="entry name" value="FAD/NAD(P)-binding domain"/>
    <property type="match status" value="2"/>
</dbReference>
<proteinExistence type="predicted"/>
<sequence length="374" mass="39827">MSPPLDVLIVGAGPAGLGAALALDTIDNLTFGIVDRGAVGQTFLDWPDQQKFLTPSFTSNGFAGVDLNAIHPSTSPAHSLGTDYPTGVEYATYLRGVVRHFALPVLENTDVHSVTRYDSPDGGGYVASTSRGPVPTRAVIWASGEFRNPSTPHIPGAELTTHSSTPDAWAPHDGHVIVLGGYESGLDIAQHHIARGNGVTVLDGHHPWEDHAADPSFSLSARTRRSLRHALASRRLTLVPANARTVVHDRTTGRYTVTTDDGVRLSADSPPIAATGFDDNLGPVENMFTRTGGGWPELDDTDQSTISPGLYLSGPAVRHDDLKFCFIYKFRGRSAHVARAIGARLGCDSRALDLWQDAGMLLDDLTCCGTACSC</sequence>
<dbReference type="PRINTS" id="PR00411">
    <property type="entry name" value="PNDRDTASEI"/>
</dbReference>
<dbReference type="PRINTS" id="PR00368">
    <property type="entry name" value="FADPNR"/>
</dbReference>
<dbReference type="GO" id="GO:0050660">
    <property type="term" value="F:flavin adenine dinucleotide binding"/>
    <property type="evidence" value="ECO:0007669"/>
    <property type="project" value="TreeGrafter"/>
</dbReference>
<keyword evidence="1" id="KW-0560">Oxidoreductase</keyword>
<dbReference type="GO" id="GO:0004497">
    <property type="term" value="F:monooxygenase activity"/>
    <property type="evidence" value="ECO:0007669"/>
    <property type="project" value="TreeGrafter"/>
</dbReference>
<dbReference type="Proteomes" id="UP000023703">
    <property type="component" value="Chromosome"/>
</dbReference>
<evidence type="ECO:0000256" key="1">
    <source>
        <dbReference type="ARBA" id="ARBA00023002"/>
    </source>
</evidence>
<dbReference type="Pfam" id="PF13738">
    <property type="entry name" value="Pyr_redox_3"/>
    <property type="match status" value="1"/>
</dbReference>
<dbReference type="HOGENOM" id="CLU_037483_0_0_11"/>
<accession>X5DIH0</accession>
<dbReference type="Gene3D" id="3.50.50.60">
    <property type="entry name" value="FAD/NAD(P)-binding domain"/>
    <property type="match status" value="2"/>
</dbReference>
<dbReference type="InterPro" id="IPR050982">
    <property type="entry name" value="Auxin_biosynth/cation_transpt"/>
</dbReference>
<dbReference type="eggNOG" id="COG2072">
    <property type="taxonomic scope" value="Bacteria"/>
</dbReference>
<dbReference type="KEGG" id="cgy:CGLY_01950"/>
<evidence type="ECO:0008006" key="4">
    <source>
        <dbReference type="Google" id="ProtNLM"/>
    </source>
</evidence>
<evidence type="ECO:0000313" key="3">
    <source>
        <dbReference type="Proteomes" id="UP000023703"/>
    </source>
</evidence>
<gene>
    <name evidence="2" type="ORF">CGLY_01950</name>
</gene>
<dbReference type="AlphaFoldDB" id="X5DIH0"/>
<keyword evidence="3" id="KW-1185">Reference proteome</keyword>
<dbReference type="EMBL" id="CP006842">
    <property type="protein sequence ID" value="AHW62838.1"/>
    <property type="molecule type" value="Genomic_DNA"/>
</dbReference>